<dbReference type="Proteomes" id="UP000306954">
    <property type="component" value="Unassembled WGS sequence"/>
</dbReference>
<dbReference type="CDD" id="cd22907">
    <property type="entry name" value="HFD_NFYB"/>
    <property type="match status" value="1"/>
</dbReference>
<keyword evidence="3" id="KW-0238">DNA-binding</keyword>
<feature type="domain" description="Transcription factor CBF/NF-Y/archaeal histone" evidence="5">
    <location>
        <begin position="31"/>
        <end position="94"/>
    </location>
</feature>
<dbReference type="PANTHER" id="PTHR11064">
    <property type="entry name" value="CCAAT-BINDING TRANSCRIPTION FACTOR-RELATED"/>
    <property type="match status" value="1"/>
</dbReference>
<evidence type="ECO:0000256" key="4">
    <source>
        <dbReference type="ARBA" id="ARBA00023163"/>
    </source>
</evidence>
<dbReference type="PRINTS" id="PR00615">
    <property type="entry name" value="CCAATSUBUNTA"/>
</dbReference>
<dbReference type="Pfam" id="PF00808">
    <property type="entry name" value="CBFD_NFYB_HMF"/>
    <property type="match status" value="1"/>
</dbReference>
<protein>
    <recommendedName>
        <fullName evidence="5">Transcription factor CBF/NF-Y/archaeal histone domain-containing protein</fullName>
    </recommendedName>
</protein>
<dbReference type="GO" id="GO:0016602">
    <property type="term" value="C:CCAAT-binding factor complex"/>
    <property type="evidence" value="ECO:0007669"/>
    <property type="project" value="InterPro"/>
</dbReference>
<gene>
    <name evidence="7" type="ORF">E3P86_01129</name>
    <name evidence="6" type="ORF">E3P90_02200</name>
</gene>
<dbReference type="EMBL" id="SPOI01000033">
    <property type="protein sequence ID" value="TIB39432.1"/>
    <property type="molecule type" value="Genomic_DNA"/>
</dbReference>
<dbReference type="PANTHER" id="PTHR11064:SF9">
    <property type="entry name" value="NUCLEAR TRANSCRIPTION FACTOR Y SUBUNIT BETA"/>
    <property type="match status" value="1"/>
</dbReference>
<dbReference type="GO" id="GO:0000978">
    <property type="term" value="F:RNA polymerase II cis-regulatory region sequence-specific DNA binding"/>
    <property type="evidence" value="ECO:0007669"/>
    <property type="project" value="TreeGrafter"/>
</dbReference>
<keyword evidence="2" id="KW-0805">Transcription regulation</keyword>
<dbReference type="AlphaFoldDB" id="A0A4T0IRC9"/>
<dbReference type="GO" id="GO:0046982">
    <property type="term" value="F:protein heterodimerization activity"/>
    <property type="evidence" value="ECO:0007669"/>
    <property type="project" value="InterPro"/>
</dbReference>
<evidence type="ECO:0000256" key="1">
    <source>
        <dbReference type="ARBA" id="ARBA00009053"/>
    </source>
</evidence>
<evidence type="ECO:0000313" key="7">
    <source>
        <dbReference type="EMBL" id="TIB39432.1"/>
    </source>
</evidence>
<comment type="similarity">
    <text evidence="1">Belongs to the NFYB/HAP3 subunit family.</text>
</comment>
<dbReference type="InterPro" id="IPR027113">
    <property type="entry name" value="Transc_fact_NFYB/HAP3"/>
</dbReference>
<organism evidence="6 8">
    <name type="scientific">Wallemia ichthyophaga</name>
    <dbReference type="NCBI Taxonomy" id="245174"/>
    <lineage>
        <taxon>Eukaryota</taxon>
        <taxon>Fungi</taxon>
        <taxon>Dikarya</taxon>
        <taxon>Basidiomycota</taxon>
        <taxon>Wallemiomycotina</taxon>
        <taxon>Wallemiomycetes</taxon>
        <taxon>Wallemiales</taxon>
        <taxon>Wallemiaceae</taxon>
        <taxon>Wallemia</taxon>
    </lineage>
</organism>
<evidence type="ECO:0000259" key="5">
    <source>
        <dbReference type="Pfam" id="PF00808"/>
    </source>
</evidence>
<comment type="caution">
    <text evidence="6">The sequence shown here is derived from an EMBL/GenBank/DDBJ whole genome shotgun (WGS) entry which is preliminary data.</text>
</comment>
<dbReference type="SUPFAM" id="SSF47113">
    <property type="entry name" value="Histone-fold"/>
    <property type="match status" value="1"/>
</dbReference>
<dbReference type="OMA" id="NEDMPVW"/>
<keyword evidence="4" id="KW-0804">Transcription</keyword>
<accession>A0A4T0IRC9</accession>
<evidence type="ECO:0000256" key="3">
    <source>
        <dbReference type="ARBA" id="ARBA00023125"/>
    </source>
</evidence>
<proteinExistence type="inferred from homology"/>
<dbReference type="GO" id="GO:0001228">
    <property type="term" value="F:DNA-binding transcription activator activity, RNA polymerase II-specific"/>
    <property type="evidence" value="ECO:0007669"/>
    <property type="project" value="InterPro"/>
</dbReference>
<dbReference type="Gene3D" id="1.10.20.10">
    <property type="entry name" value="Histone, subunit A"/>
    <property type="match status" value="1"/>
</dbReference>
<dbReference type="OrthoDB" id="386949at2759"/>
<evidence type="ECO:0000256" key="2">
    <source>
        <dbReference type="ARBA" id="ARBA00023015"/>
    </source>
</evidence>
<dbReference type="InterPro" id="IPR003958">
    <property type="entry name" value="CBFA_NFYB_domain"/>
</dbReference>
<evidence type="ECO:0000313" key="8">
    <source>
        <dbReference type="Proteomes" id="UP000306954"/>
    </source>
</evidence>
<reference evidence="8 9" key="1">
    <citation type="submission" date="2019-03" db="EMBL/GenBank/DDBJ databases">
        <title>Sequencing 23 genomes of Wallemia ichthyophaga.</title>
        <authorList>
            <person name="Gostincar C."/>
        </authorList>
    </citation>
    <scope>NUCLEOTIDE SEQUENCE [LARGE SCALE GENOMIC DNA]</scope>
    <source>
        <strain evidence="7 9">EXF-6200</strain>
        <strain evidence="6 8">EXF-8621</strain>
    </source>
</reference>
<dbReference type="InterPro" id="IPR009072">
    <property type="entry name" value="Histone-fold"/>
</dbReference>
<sequence>MSIPINPIQPLKHTPNFTDSELGEFKEQDRFLPIANVARIMKNSLPDNVKISKDSKESVQECVSEFISFITSEAQERSLLEKRKTINGEDLIHSMSALGFENYTQLLRIYLAKFRHHQASLASKAQDAGETEQPEFDWDE</sequence>
<dbReference type="Proteomes" id="UP000310689">
    <property type="component" value="Unassembled WGS sequence"/>
</dbReference>
<dbReference type="EMBL" id="SPOF01000020">
    <property type="protein sequence ID" value="TIB12065.1"/>
    <property type="molecule type" value="Genomic_DNA"/>
</dbReference>
<evidence type="ECO:0000313" key="9">
    <source>
        <dbReference type="Proteomes" id="UP000310689"/>
    </source>
</evidence>
<name>A0A4T0IRC9_WALIC</name>
<evidence type="ECO:0000313" key="6">
    <source>
        <dbReference type="EMBL" id="TIB12065.1"/>
    </source>
</evidence>